<feature type="transmembrane region" description="Helical" evidence="1">
    <location>
        <begin position="49"/>
        <end position="68"/>
    </location>
</feature>
<feature type="transmembrane region" description="Helical" evidence="1">
    <location>
        <begin position="104"/>
        <end position="122"/>
    </location>
</feature>
<gene>
    <name evidence="2" type="ORF">G3480_25610</name>
</gene>
<evidence type="ECO:0000256" key="1">
    <source>
        <dbReference type="SAM" id="Phobius"/>
    </source>
</evidence>
<keyword evidence="1" id="KW-1133">Transmembrane helix</keyword>
<reference evidence="3" key="1">
    <citation type="journal article" date="2020" name="Microbiol. Resour. Announc.">
        <title>Draft Genome Sequences of Thiorhodococcus mannitoliphagus and Thiorhodococcus minor, Purple Sulfur Photosynthetic Bacteria in the Gammaproteobacterial Family Chromatiaceae.</title>
        <authorList>
            <person name="Aviles F.A."/>
            <person name="Meyer T.E."/>
            <person name="Kyndt J.A."/>
        </authorList>
    </citation>
    <scope>NUCLEOTIDE SEQUENCE [LARGE SCALE GENOMIC DNA]</scope>
    <source>
        <strain evidence="3">DSM 18266</strain>
    </source>
</reference>
<feature type="transmembrane region" description="Helical" evidence="1">
    <location>
        <begin position="20"/>
        <end position="43"/>
    </location>
</feature>
<keyword evidence="1" id="KW-0812">Transmembrane</keyword>
<dbReference type="AlphaFoldDB" id="A0A6P1E2N3"/>
<dbReference type="RefSeq" id="WP_164657034.1">
    <property type="nucleotide sequence ID" value="NZ_JAAIJR010000250.1"/>
</dbReference>
<reference evidence="2 3" key="2">
    <citation type="submission" date="2020-02" db="EMBL/GenBank/DDBJ databases">
        <title>Genome sequences of Thiorhodococcus mannitoliphagus and Thiorhodococcus minor, purple sulfur photosynthetic bacteria in the gammaproteobacterial family, Chromatiaceae.</title>
        <authorList>
            <person name="Aviles F.A."/>
            <person name="Meyer T.E."/>
            <person name="Kyndt J.A."/>
        </authorList>
    </citation>
    <scope>NUCLEOTIDE SEQUENCE [LARGE SCALE GENOMIC DNA]</scope>
    <source>
        <strain evidence="2 3">DSM 18266</strain>
    </source>
</reference>
<name>A0A6P1E2N3_9GAMM</name>
<feature type="transmembrane region" description="Helical" evidence="1">
    <location>
        <begin position="80"/>
        <end position="98"/>
    </location>
</feature>
<dbReference type="EMBL" id="JAAIJR010000250">
    <property type="protein sequence ID" value="NEX23611.1"/>
    <property type="molecule type" value="Genomic_DNA"/>
</dbReference>
<dbReference type="Proteomes" id="UP000471640">
    <property type="component" value="Unassembled WGS sequence"/>
</dbReference>
<proteinExistence type="predicted"/>
<evidence type="ECO:0000313" key="2">
    <source>
        <dbReference type="EMBL" id="NEX23611.1"/>
    </source>
</evidence>
<comment type="caution">
    <text evidence="2">The sequence shown here is derived from an EMBL/GenBank/DDBJ whole genome shotgun (WGS) entry which is preliminary data.</text>
</comment>
<keyword evidence="1" id="KW-0472">Membrane</keyword>
<accession>A0A6P1E2N3</accession>
<organism evidence="2 3">
    <name type="scientific">Thiorhodococcus mannitoliphagus</name>
    <dbReference type="NCBI Taxonomy" id="329406"/>
    <lineage>
        <taxon>Bacteria</taxon>
        <taxon>Pseudomonadati</taxon>
        <taxon>Pseudomonadota</taxon>
        <taxon>Gammaproteobacteria</taxon>
        <taxon>Chromatiales</taxon>
        <taxon>Chromatiaceae</taxon>
        <taxon>Thiorhodococcus</taxon>
    </lineage>
</organism>
<protein>
    <submittedName>
        <fullName evidence="2">Uncharacterized protein</fullName>
    </submittedName>
</protein>
<keyword evidence="3" id="KW-1185">Reference proteome</keyword>
<evidence type="ECO:0000313" key="3">
    <source>
        <dbReference type="Proteomes" id="UP000471640"/>
    </source>
</evidence>
<sequence length="136" mass="14459">MSVHHNIEDACRAWNAWTHLAARFTAVGMIGFGCLVFSGNYGISDEIPSYVEIGVAIIVFGVLMFIGLSGKGGIFDRVKNLIVSFLLGGFAAAAGLVTASSDTWYAQLGYGALTLMMGIWALERLWAALAGKPALK</sequence>